<dbReference type="PANTHER" id="PTHR36182">
    <property type="entry name" value="PROTEIN, PUTATIVE (AFU_ORTHOLOGUE AFUA_6G10930)-RELATED"/>
    <property type="match status" value="1"/>
</dbReference>
<dbReference type="AlphaFoldDB" id="A0A1J9RZH9"/>
<feature type="chain" id="PRO_5013199128" evidence="2">
    <location>
        <begin position="23"/>
        <end position="416"/>
    </location>
</feature>
<keyword evidence="2" id="KW-0732">Signal</keyword>
<keyword evidence="3" id="KW-0503">Monooxygenase</keyword>
<keyword evidence="3" id="KW-0560">Oxidoreductase</keyword>
<proteinExistence type="predicted"/>
<evidence type="ECO:0000256" key="1">
    <source>
        <dbReference type="SAM" id="MobiDB-lite"/>
    </source>
</evidence>
<dbReference type="RefSeq" id="XP_020129456.1">
    <property type="nucleotide sequence ID" value="XM_020274470.1"/>
</dbReference>
<dbReference type="Gene3D" id="2.70.50.70">
    <property type="match status" value="1"/>
</dbReference>
<evidence type="ECO:0000313" key="3">
    <source>
        <dbReference type="EMBL" id="OJD33196.1"/>
    </source>
</evidence>
<comment type="caution">
    <text evidence="3">The sequence shown here is derived from an EMBL/GenBank/DDBJ whole genome shotgun (WGS) entry which is preliminary data.</text>
</comment>
<reference evidence="3 4" key="1">
    <citation type="submission" date="2016-10" db="EMBL/GenBank/DDBJ databases">
        <title>Proteomics and genomics reveal pathogen-plant mechanisms compatible with a hemibiotrophic lifestyle of Diplodia corticola.</title>
        <authorList>
            <person name="Fernandes I."/>
            <person name="De Jonge R."/>
            <person name="Van De Peer Y."/>
            <person name="Devreese B."/>
            <person name="Alves A."/>
            <person name="Esteves A.C."/>
        </authorList>
    </citation>
    <scope>NUCLEOTIDE SEQUENCE [LARGE SCALE GENOMIC DNA]</scope>
    <source>
        <strain evidence="3 4">CBS 112549</strain>
    </source>
</reference>
<name>A0A1J9RZH9_9PEZI</name>
<dbReference type="STRING" id="236234.A0A1J9RZH9"/>
<dbReference type="Proteomes" id="UP000183809">
    <property type="component" value="Unassembled WGS sequence"/>
</dbReference>
<evidence type="ECO:0000256" key="2">
    <source>
        <dbReference type="SAM" id="SignalP"/>
    </source>
</evidence>
<feature type="region of interest" description="Disordered" evidence="1">
    <location>
        <begin position="288"/>
        <end position="315"/>
    </location>
</feature>
<evidence type="ECO:0000313" key="4">
    <source>
        <dbReference type="Proteomes" id="UP000183809"/>
    </source>
</evidence>
<feature type="signal peptide" evidence="2">
    <location>
        <begin position="1"/>
        <end position="22"/>
    </location>
</feature>
<dbReference type="GO" id="GO:0004497">
    <property type="term" value="F:monooxygenase activity"/>
    <property type="evidence" value="ECO:0007669"/>
    <property type="project" value="UniProtKB-KW"/>
</dbReference>
<protein>
    <submittedName>
        <fullName evidence="3">Lytic polysaccharide monooxygenase</fullName>
    </submittedName>
</protein>
<dbReference type="OrthoDB" id="2342176at2759"/>
<dbReference type="EMBL" id="MNUE01000032">
    <property type="protein sequence ID" value="OJD33196.1"/>
    <property type="molecule type" value="Genomic_DNA"/>
</dbReference>
<gene>
    <name evidence="3" type="ORF">BKCO1_3200077</name>
</gene>
<organism evidence="3 4">
    <name type="scientific">Diplodia corticola</name>
    <dbReference type="NCBI Taxonomy" id="236234"/>
    <lineage>
        <taxon>Eukaryota</taxon>
        <taxon>Fungi</taxon>
        <taxon>Dikarya</taxon>
        <taxon>Ascomycota</taxon>
        <taxon>Pezizomycotina</taxon>
        <taxon>Dothideomycetes</taxon>
        <taxon>Dothideomycetes incertae sedis</taxon>
        <taxon>Botryosphaeriales</taxon>
        <taxon>Botryosphaeriaceae</taxon>
        <taxon>Diplodia</taxon>
    </lineage>
</organism>
<accession>A0A1J9RZH9</accession>
<feature type="compositionally biased region" description="Low complexity" evidence="1">
    <location>
        <begin position="299"/>
        <end position="315"/>
    </location>
</feature>
<dbReference type="PANTHER" id="PTHR36182:SF2">
    <property type="entry name" value="LYTIC POLYSACCHARIDE MONOOXYGENASE"/>
    <property type="match status" value="1"/>
</dbReference>
<keyword evidence="4" id="KW-1185">Reference proteome</keyword>
<dbReference type="GeneID" id="31014731"/>
<sequence length="416" mass="42136">MRLHTFPWVLLGLAASPPPVRAHMSLRQPVPYDAETLRGDRSPLSNNYPCHTSNFAWTGSVPEMAVGESQPLVFYPQAGEDGIAQPAVHDGGTCQLSVSLDVPPTAESVFKVIKTIEGGCPGVDFTPHNFTYEIPPAVPSGKAVFAWTWFPVSSGAAEMYMNCAPIAVSGGAQAGDTAAFDALPDMLVANYSPVDCARDAAAPQAVMKAVNPGAVLEHGPKPAASVFPTATPVGNQCPTAADSAAASQTLAASADAGGGAFVEASASASTSAAATTLLTSTASAAAVQTGEPSSAPQGSVDTPVAATAAADPAAATPATPATAATAATASAASDKACDSVEDGQLVCNGTDRFGICNWGAVAVWQSVAAGTVCENGTVKAVDKKKKMAVRGAEEAKAKRHLHFHGRYSAGRRHVHG</sequence>